<dbReference type="RefSeq" id="WP_092860390.1">
    <property type="nucleotide sequence ID" value="NZ_FOQH01000006.1"/>
</dbReference>
<dbReference type="STRING" id="1114924.SAMN05216258_10619"/>
<feature type="region of interest" description="Disordered" evidence="1">
    <location>
        <begin position="656"/>
        <end position="679"/>
    </location>
</feature>
<evidence type="ECO:0000259" key="3">
    <source>
        <dbReference type="Pfam" id="PF20454"/>
    </source>
</evidence>
<evidence type="ECO:0000313" key="5">
    <source>
        <dbReference type="Proteomes" id="UP000199377"/>
    </source>
</evidence>
<dbReference type="EMBL" id="FOQH01000006">
    <property type="protein sequence ID" value="SFI35617.1"/>
    <property type="molecule type" value="Genomic_DNA"/>
</dbReference>
<sequence>MPLDALDQLPEARPIIFGAFARAFAPRPTRRVSEWAEEVREVSAESGSRYPGRWRNDRAPHLEEIMDALGPQDPCEDVVVVASAQVGKTEIGLNFFGYVVDVDPGPMITVLPSIEEASKFNKTKLQPSIDATPALRQKVLEYTDKSERGSTVNFKRFARGFNQLTFAGSSKGLQMISARYTWGDEISEWPSEAGQRGGPIDQLKKRTVIYERDRKRLWTSTPSIKGSCKITELYDESDQRKRYVPCPHCGAYQLLKFDNLKWDSDEWPHRAWFRCAAHGCVIESTERLEMLRAGVWIPTAGEGPGDWIEAAEVETWCARPASSRVRGYHIWAAYSLMVSWDQIVADWLGAEGKEQRLKAFTQQVLGEAFEEKGDAPDPELLLARRVPGLQRGVPGIGPLIFTGAVDCQANRIEWAVWGWSEGMTRWLADWGVIEGDPHGAEVWAALASEVLPRRYSPSGGEPIDVEAWAVDSGYATNSVYAFCRGRPRVFAVDGRKGRTFPMIGTPSKVDITIRGVKRKKGALLWPVGGWSLKSDHYASARLTLDRDPAEGGPWAPGSMILPGDVDLAYCRQLTAEYLATVEVKRTGQSYQEWRKLAGQANEALDIACYARAMANHIGVDRLTIQQWATLRAQRAAPPEKPQGDLFAVEVAPAVEPARPARAAKPARRRRSGRSSYLRD</sequence>
<protein>
    <submittedName>
        <fullName evidence="4">Phage terminase, large subunit GpA</fullName>
    </submittedName>
</protein>
<evidence type="ECO:0000313" key="4">
    <source>
        <dbReference type="EMBL" id="SFI35617.1"/>
    </source>
</evidence>
<dbReference type="InterPro" id="IPR008866">
    <property type="entry name" value="Phage_lambda_GpA-like"/>
</dbReference>
<keyword evidence="5" id="KW-1185">Reference proteome</keyword>
<accession>A0A1I3HJ70</accession>
<dbReference type="GO" id="GO:0004519">
    <property type="term" value="F:endonuclease activity"/>
    <property type="evidence" value="ECO:0007669"/>
    <property type="project" value="InterPro"/>
</dbReference>
<dbReference type="AlphaFoldDB" id="A0A1I3HJ70"/>
<evidence type="ECO:0000256" key="1">
    <source>
        <dbReference type="SAM" id="MobiDB-lite"/>
    </source>
</evidence>
<gene>
    <name evidence="4" type="ORF">SAMN05216258_10619</name>
</gene>
<dbReference type="InterPro" id="IPR046453">
    <property type="entry name" value="GpA_ATPase"/>
</dbReference>
<feature type="domain" description="Phage terminase large subunit GpA ATPase" evidence="2">
    <location>
        <begin position="49"/>
        <end position="296"/>
    </location>
</feature>
<dbReference type="InterPro" id="IPR046454">
    <property type="entry name" value="GpA_endonuclease"/>
</dbReference>
<feature type="domain" description="Terminase large subunit GpA endonuclease" evidence="3">
    <location>
        <begin position="326"/>
        <end position="621"/>
    </location>
</feature>
<dbReference type="HAMAP" id="MF_04144">
    <property type="entry name" value="TERL_LAMBDA"/>
    <property type="match status" value="1"/>
</dbReference>
<dbReference type="GO" id="GO:0005524">
    <property type="term" value="F:ATP binding"/>
    <property type="evidence" value="ECO:0007669"/>
    <property type="project" value="InterPro"/>
</dbReference>
<proteinExistence type="inferred from homology"/>
<organism evidence="4 5">
    <name type="scientific">Albimonas pacifica</name>
    <dbReference type="NCBI Taxonomy" id="1114924"/>
    <lineage>
        <taxon>Bacteria</taxon>
        <taxon>Pseudomonadati</taxon>
        <taxon>Pseudomonadota</taxon>
        <taxon>Alphaproteobacteria</taxon>
        <taxon>Rhodobacterales</taxon>
        <taxon>Paracoccaceae</taxon>
        <taxon>Albimonas</taxon>
    </lineage>
</organism>
<dbReference type="Pfam" id="PF20454">
    <property type="entry name" value="GpA_nuclease"/>
    <property type="match status" value="1"/>
</dbReference>
<reference evidence="4 5" key="1">
    <citation type="submission" date="2016-10" db="EMBL/GenBank/DDBJ databases">
        <authorList>
            <person name="de Groot N.N."/>
        </authorList>
    </citation>
    <scope>NUCLEOTIDE SEQUENCE [LARGE SCALE GENOMIC DNA]</scope>
    <source>
        <strain evidence="4 5">CGMCC 1.11030</strain>
    </source>
</reference>
<dbReference type="Pfam" id="PF05876">
    <property type="entry name" value="GpA_ATPase"/>
    <property type="match status" value="1"/>
</dbReference>
<name>A0A1I3HJ70_9RHOB</name>
<evidence type="ECO:0000259" key="2">
    <source>
        <dbReference type="Pfam" id="PF05876"/>
    </source>
</evidence>
<dbReference type="GO" id="GO:0016887">
    <property type="term" value="F:ATP hydrolysis activity"/>
    <property type="evidence" value="ECO:0007669"/>
    <property type="project" value="InterPro"/>
</dbReference>
<dbReference type="Proteomes" id="UP000199377">
    <property type="component" value="Unassembled WGS sequence"/>
</dbReference>
<dbReference type="OrthoDB" id="5181253at2"/>